<feature type="non-terminal residue" evidence="1">
    <location>
        <position position="1"/>
    </location>
</feature>
<reference evidence="1" key="1">
    <citation type="journal article" date="2014" name="Front. Microbiol.">
        <title>High frequency of phylogenetically diverse reductive dehalogenase-homologous genes in deep subseafloor sedimentary metagenomes.</title>
        <authorList>
            <person name="Kawai M."/>
            <person name="Futagami T."/>
            <person name="Toyoda A."/>
            <person name="Takaki Y."/>
            <person name="Nishi S."/>
            <person name="Hori S."/>
            <person name="Arai W."/>
            <person name="Tsubouchi T."/>
            <person name="Morono Y."/>
            <person name="Uchiyama I."/>
            <person name="Ito T."/>
            <person name="Fujiyama A."/>
            <person name="Inagaki F."/>
            <person name="Takami H."/>
        </authorList>
    </citation>
    <scope>NUCLEOTIDE SEQUENCE</scope>
    <source>
        <strain evidence="1">Expedition CK06-06</strain>
    </source>
</reference>
<evidence type="ECO:0008006" key="2">
    <source>
        <dbReference type="Google" id="ProtNLM"/>
    </source>
</evidence>
<organism evidence="1">
    <name type="scientific">marine sediment metagenome</name>
    <dbReference type="NCBI Taxonomy" id="412755"/>
    <lineage>
        <taxon>unclassified sequences</taxon>
        <taxon>metagenomes</taxon>
        <taxon>ecological metagenomes</taxon>
    </lineage>
</organism>
<evidence type="ECO:0000313" key="1">
    <source>
        <dbReference type="EMBL" id="GAH72997.1"/>
    </source>
</evidence>
<protein>
    <recommendedName>
        <fullName evidence="2">DUF2958 domain-containing protein</fullName>
    </recommendedName>
</protein>
<dbReference type="AlphaFoldDB" id="X1HU77"/>
<accession>X1HU77</accession>
<dbReference type="EMBL" id="BARU01035258">
    <property type="protein sequence ID" value="GAH72997.1"/>
    <property type="molecule type" value="Genomic_DNA"/>
</dbReference>
<gene>
    <name evidence="1" type="ORF">S03H2_55218</name>
</gene>
<name>X1HU77_9ZZZZ</name>
<sequence>NPEDIPVIAKFFTPWTNWTWYAVEGEPILDEHKKEIDYHFFGFVRGLENELGYFSLKELESVKGPFGLRIDRDLYFSEEHTLAEVMDKQL</sequence>
<comment type="caution">
    <text evidence="1">The sequence shown here is derived from an EMBL/GenBank/DDBJ whole genome shotgun (WGS) entry which is preliminary data.</text>
</comment>
<dbReference type="Pfam" id="PF11171">
    <property type="entry name" value="DUF2958"/>
    <property type="match status" value="1"/>
</dbReference>
<proteinExistence type="predicted"/>
<dbReference type="InterPro" id="IPR021341">
    <property type="entry name" value="DUF2958"/>
</dbReference>